<dbReference type="PIRSF" id="PIRSF038896">
    <property type="entry name" value="NAPE-PLD"/>
    <property type="match status" value="1"/>
</dbReference>
<dbReference type="InterPro" id="IPR001279">
    <property type="entry name" value="Metallo-B-lactamas"/>
</dbReference>
<sequence>MKKLLVWIGLSLLATILILIGGTVFFMNTSPQIGQRPEGADLERIRLSSHYGANGFVNITETNTGDIWEVLKTLPSMLWAKNTSPLHPLPAAFEDQSQAAIDSLTYITWYGHSAFMIELDGKRILIDPMLGHVAAPVSFGSKRFAYQNEIPIDQLDAIDVVLLSHDHYDHLDYPTILRLKDKVRHFITPLGVGSHLKAWGVAPENITELDWWEESRRDGIRYTACPARHFSGRGLTDRDATQWASWVLQSEAEKIYFSGDGGYGTHFAEIADKFGPFDFAMLECGQYNPAWSNIHMMPEETVQAGLDLKARLSMPIHWGAFSLAPHAWTEPITRFTKAADRQKLPYVLPTIGQRFALGQQFPKSLWWLQGV</sequence>
<gene>
    <name evidence="3" type="ORF">CLV98_10323</name>
</gene>
<keyword evidence="4" id="KW-1185">Reference proteome</keyword>
<keyword evidence="1" id="KW-1133">Transmembrane helix</keyword>
<dbReference type="GO" id="GO:0005737">
    <property type="term" value="C:cytoplasm"/>
    <property type="evidence" value="ECO:0007669"/>
    <property type="project" value="TreeGrafter"/>
</dbReference>
<dbReference type="PANTHER" id="PTHR15032:SF4">
    <property type="entry name" value="N-ACYL-PHOSPHATIDYLETHANOLAMINE-HYDROLYZING PHOSPHOLIPASE D"/>
    <property type="match status" value="1"/>
</dbReference>
<evidence type="ECO:0000313" key="3">
    <source>
        <dbReference type="EMBL" id="PWJ58658.1"/>
    </source>
</evidence>
<dbReference type="Gene3D" id="3.60.15.10">
    <property type="entry name" value="Ribonuclease Z/Hydroxyacylglutathione hydrolase-like"/>
    <property type="match status" value="1"/>
</dbReference>
<evidence type="ECO:0000313" key="4">
    <source>
        <dbReference type="Proteomes" id="UP000245880"/>
    </source>
</evidence>
<dbReference type="AlphaFoldDB" id="A0A316AMJ2"/>
<keyword evidence="1" id="KW-0812">Transmembrane</keyword>
<feature type="domain" description="Metallo-beta-lactamase" evidence="2">
    <location>
        <begin position="123"/>
        <end position="318"/>
    </location>
</feature>
<dbReference type="OrthoDB" id="9805728at2"/>
<reference evidence="3 4" key="1">
    <citation type="submission" date="2018-03" db="EMBL/GenBank/DDBJ databases">
        <title>Genomic Encyclopedia of Archaeal and Bacterial Type Strains, Phase II (KMG-II): from individual species to whole genera.</title>
        <authorList>
            <person name="Goeker M."/>
        </authorList>
    </citation>
    <scope>NUCLEOTIDE SEQUENCE [LARGE SCALE GENOMIC DNA]</scope>
    <source>
        <strain evidence="3 4">DSM 100346</strain>
    </source>
</reference>
<protein>
    <submittedName>
        <fullName evidence="3">L-ascorbate metabolism protein UlaG (Beta-lactamase superfamily)</fullName>
    </submittedName>
</protein>
<proteinExistence type="predicted"/>
<feature type="transmembrane region" description="Helical" evidence="1">
    <location>
        <begin position="6"/>
        <end position="27"/>
    </location>
</feature>
<organism evidence="3 4">
    <name type="scientific">Dyadobacter jejuensis</name>
    <dbReference type="NCBI Taxonomy" id="1082580"/>
    <lineage>
        <taxon>Bacteria</taxon>
        <taxon>Pseudomonadati</taxon>
        <taxon>Bacteroidota</taxon>
        <taxon>Cytophagia</taxon>
        <taxon>Cytophagales</taxon>
        <taxon>Spirosomataceae</taxon>
        <taxon>Dyadobacter</taxon>
    </lineage>
</organism>
<name>A0A316AMJ2_9BACT</name>
<evidence type="ECO:0000256" key="1">
    <source>
        <dbReference type="SAM" id="Phobius"/>
    </source>
</evidence>
<dbReference type="SUPFAM" id="SSF56281">
    <property type="entry name" value="Metallo-hydrolase/oxidoreductase"/>
    <property type="match status" value="1"/>
</dbReference>
<comment type="caution">
    <text evidence="3">The sequence shown here is derived from an EMBL/GenBank/DDBJ whole genome shotgun (WGS) entry which is preliminary data.</text>
</comment>
<dbReference type="EMBL" id="QGDT01000003">
    <property type="protein sequence ID" value="PWJ58658.1"/>
    <property type="molecule type" value="Genomic_DNA"/>
</dbReference>
<accession>A0A316AMJ2</accession>
<dbReference type="Proteomes" id="UP000245880">
    <property type="component" value="Unassembled WGS sequence"/>
</dbReference>
<dbReference type="GO" id="GO:0008270">
    <property type="term" value="F:zinc ion binding"/>
    <property type="evidence" value="ECO:0007669"/>
    <property type="project" value="InterPro"/>
</dbReference>
<dbReference type="Pfam" id="PF12706">
    <property type="entry name" value="Lactamase_B_2"/>
    <property type="match status" value="1"/>
</dbReference>
<dbReference type="GO" id="GO:0070290">
    <property type="term" value="F:N-acylphosphatidylethanolamine-specific phospholipase D activity"/>
    <property type="evidence" value="ECO:0007669"/>
    <property type="project" value="InterPro"/>
</dbReference>
<dbReference type="RefSeq" id="WP_109673603.1">
    <property type="nucleotide sequence ID" value="NZ_QGDT01000003.1"/>
</dbReference>
<dbReference type="InterPro" id="IPR036866">
    <property type="entry name" value="RibonucZ/Hydroxyglut_hydro"/>
</dbReference>
<dbReference type="PANTHER" id="PTHR15032">
    <property type="entry name" value="N-ACYL-PHOSPHATIDYLETHANOLAMINE-HYDROLYZING PHOSPHOLIPASE D"/>
    <property type="match status" value="1"/>
</dbReference>
<dbReference type="InterPro" id="IPR024884">
    <property type="entry name" value="NAPE-PLD"/>
</dbReference>
<keyword evidence="1" id="KW-0472">Membrane</keyword>
<evidence type="ECO:0000259" key="2">
    <source>
        <dbReference type="Pfam" id="PF12706"/>
    </source>
</evidence>